<gene>
    <name evidence="2" type="ORF">HNR65_002146</name>
</gene>
<dbReference type="Proteomes" id="UP000525298">
    <property type="component" value="Unassembled WGS sequence"/>
</dbReference>
<evidence type="ECO:0000256" key="1">
    <source>
        <dbReference type="SAM" id="MobiDB-lite"/>
    </source>
</evidence>
<organism evidence="2 3">
    <name type="scientific">Desulfosalsimonas propionicica</name>
    <dbReference type="NCBI Taxonomy" id="332175"/>
    <lineage>
        <taxon>Bacteria</taxon>
        <taxon>Pseudomonadati</taxon>
        <taxon>Thermodesulfobacteriota</taxon>
        <taxon>Desulfobacteria</taxon>
        <taxon>Desulfobacterales</taxon>
        <taxon>Desulfosalsimonadaceae</taxon>
        <taxon>Desulfosalsimonas</taxon>
    </lineage>
</organism>
<accession>A0A7W0C9X8</accession>
<comment type="caution">
    <text evidence="2">The sequence shown here is derived from an EMBL/GenBank/DDBJ whole genome shotgun (WGS) entry which is preliminary data.</text>
</comment>
<dbReference type="RefSeq" id="WP_181551466.1">
    <property type="nucleotide sequence ID" value="NZ_JACDUS010000005.1"/>
</dbReference>
<name>A0A7W0C9X8_9BACT</name>
<sequence length="122" mass="13980">MIGNLAAKYDIDIELPKDPATDHDAPGAPMPRTLEPVSTPWRDFPRVVALSDFLKQHQEHGIQIVRRDNEVYMHFAPPLDREDQQRLEIAGQALELFAQAVNDIEFLMHRGLILIHDHPGYH</sequence>
<evidence type="ECO:0000313" key="2">
    <source>
        <dbReference type="EMBL" id="MBA2881815.1"/>
    </source>
</evidence>
<protein>
    <submittedName>
        <fullName evidence="2">Uncharacterized protein</fullName>
    </submittedName>
</protein>
<feature type="region of interest" description="Disordered" evidence="1">
    <location>
        <begin position="16"/>
        <end position="37"/>
    </location>
</feature>
<evidence type="ECO:0000313" key="3">
    <source>
        <dbReference type="Proteomes" id="UP000525298"/>
    </source>
</evidence>
<keyword evidence="3" id="KW-1185">Reference proteome</keyword>
<reference evidence="2 3" key="1">
    <citation type="submission" date="2020-07" db="EMBL/GenBank/DDBJ databases">
        <title>Genomic Encyclopedia of Type Strains, Phase IV (KMG-IV): sequencing the most valuable type-strain genomes for metagenomic binning, comparative biology and taxonomic classification.</title>
        <authorList>
            <person name="Goeker M."/>
        </authorList>
    </citation>
    <scope>NUCLEOTIDE SEQUENCE [LARGE SCALE GENOMIC DNA]</scope>
    <source>
        <strain evidence="2 3">DSM 17721</strain>
    </source>
</reference>
<dbReference type="AlphaFoldDB" id="A0A7W0C9X8"/>
<feature type="compositionally biased region" description="Basic and acidic residues" evidence="1">
    <location>
        <begin position="16"/>
        <end position="25"/>
    </location>
</feature>
<dbReference type="EMBL" id="JACDUS010000005">
    <property type="protein sequence ID" value="MBA2881815.1"/>
    <property type="molecule type" value="Genomic_DNA"/>
</dbReference>
<proteinExistence type="predicted"/>